<keyword evidence="1" id="KW-0597">Phosphoprotein</keyword>
<proteinExistence type="predicted"/>
<sequence length="376" mass="43177">MEAEGQNKEEAAGNSPKMERKQRGKFVSLSKQEAKIVLETYVKRSFSNREGKRTGYKKEKKVQRSVSDVIGFKYRVRKSNITVAPKTEVKEMAKKDSENCVSTQELVTITKTKSVKKQSWFKSFLNQLFKKEEKVSEEIVTVVNKVAQESVTYTTEGHSDQTPKKESLRKTSIRRALSFKRNNAHEKLKRPTNLPLKHICRPHPFQPRENNEECYYEQVSAEIEHLVKDTENLDIGERKQRLSGDLSTDGTHDTETVIKKIVAILQREGDAYNRKMKEDPAISNFFRHISYNSFKQLADVYVDQGVKKKDSVATPEDMKFAFSVHLTKQIVGLSTHPANRIMGFGTKYLQDTFTWLSYSRENLATSDDTEVCSSPD</sequence>
<dbReference type="InterPro" id="IPR036834">
    <property type="entry name" value="Bcl-2-like_sf"/>
</dbReference>
<accession>A0A8J6JPY0</accession>
<dbReference type="PANTHER" id="PTHR14965">
    <property type="entry name" value="SI:CH73-248E21.1"/>
    <property type="match status" value="1"/>
</dbReference>
<evidence type="ECO:0008006" key="6">
    <source>
        <dbReference type="Google" id="ProtNLM"/>
    </source>
</evidence>
<feature type="region of interest" description="Disordered" evidence="3">
    <location>
        <begin position="1"/>
        <end position="26"/>
    </location>
</feature>
<protein>
    <recommendedName>
        <fullName evidence="6">Apoptosis facilitator Bcl-2-like protein 14</fullName>
    </recommendedName>
</protein>
<dbReference type="SUPFAM" id="SSF56854">
    <property type="entry name" value="Bcl-2 inhibitors of programmed cell death"/>
    <property type="match status" value="1"/>
</dbReference>
<keyword evidence="5" id="KW-1185">Reference proteome</keyword>
<dbReference type="PANTHER" id="PTHR14965:SF9">
    <property type="entry name" value="APOPTOSIS FACILITATOR BCL-2-LIKE PROTEIN 14"/>
    <property type="match status" value="1"/>
</dbReference>
<dbReference type="GO" id="GO:2001236">
    <property type="term" value="P:regulation of extrinsic apoptotic signaling pathway"/>
    <property type="evidence" value="ECO:0007669"/>
    <property type="project" value="TreeGrafter"/>
</dbReference>
<feature type="compositionally biased region" description="Basic and acidic residues" evidence="3">
    <location>
        <begin position="1"/>
        <end position="21"/>
    </location>
</feature>
<organism evidence="4 5">
    <name type="scientific">Eleutherodactylus coqui</name>
    <name type="common">Puerto Rican coqui</name>
    <dbReference type="NCBI Taxonomy" id="57060"/>
    <lineage>
        <taxon>Eukaryota</taxon>
        <taxon>Metazoa</taxon>
        <taxon>Chordata</taxon>
        <taxon>Craniata</taxon>
        <taxon>Vertebrata</taxon>
        <taxon>Euteleostomi</taxon>
        <taxon>Amphibia</taxon>
        <taxon>Batrachia</taxon>
        <taxon>Anura</taxon>
        <taxon>Neobatrachia</taxon>
        <taxon>Hyloidea</taxon>
        <taxon>Eleutherodactylidae</taxon>
        <taxon>Eleutherodactylinae</taxon>
        <taxon>Eleutherodactylus</taxon>
        <taxon>Eleutherodactylus</taxon>
    </lineage>
</organism>
<name>A0A8J6JPY0_ELECQ</name>
<evidence type="ECO:0000256" key="3">
    <source>
        <dbReference type="SAM" id="MobiDB-lite"/>
    </source>
</evidence>
<evidence type="ECO:0000256" key="2">
    <source>
        <dbReference type="ARBA" id="ARBA00022703"/>
    </source>
</evidence>
<dbReference type="Proteomes" id="UP000770717">
    <property type="component" value="Unassembled WGS sequence"/>
</dbReference>
<keyword evidence="2" id="KW-0053">Apoptosis</keyword>
<reference evidence="4" key="1">
    <citation type="thesis" date="2020" institute="ProQuest LLC" country="789 East Eisenhower Parkway, Ann Arbor, MI, USA">
        <title>Comparative Genomics and Chromosome Evolution.</title>
        <authorList>
            <person name="Mudd A.B."/>
        </authorList>
    </citation>
    <scope>NUCLEOTIDE SEQUENCE</scope>
    <source>
        <strain evidence="4">HN-11 Male</strain>
        <tissue evidence="4">Kidney and liver</tissue>
    </source>
</reference>
<dbReference type="EMBL" id="WNTK01001287">
    <property type="protein sequence ID" value="KAG9467600.1"/>
    <property type="molecule type" value="Genomic_DNA"/>
</dbReference>
<dbReference type="GO" id="GO:0006915">
    <property type="term" value="P:apoptotic process"/>
    <property type="evidence" value="ECO:0007669"/>
    <property type="project" value="UniProtKB-KW"/>
</dbReference>
<comment type="caution">
    <text evidence="4">The sequence shown here is derived from an EMBL/GenBank/DDBJ whole genome shotgun (WGS) entry which is preliminary data.</text>
</comment>
<dbReference type="OrthoDB" id="9948726at2759"/>
<evidence type="ECO:0000313" key="5">
    <source>
        <dbReference type="Proteomes" id="UP000770717"/>
    </source>
</evidence>
<evidence type="ECO:0000313" key="4">
    <source>
        <dbReference type="EMBL" id="KAG9467600.1"/>
    </source>
</evidence>
<dbReference type="AlphaFoldDB" id="A0A8J6JPY0"/>
<evidence type="ECO:0000256" key="1">
    <source>
        <dbReference type="ARBA" id="ARBA00022553"/>
    </source>
</evidence>
<gene>
    <name evidence="4" type="ORF">GDO78_014637</name>
</gene>